<accession>A0ABT3G741</accession>
<comment type="caution">
    <text evidence="2">The sequence shown here is derived from an EMBL/GenBank/DDBJ whole genome shotgun (WGS) entry which is preliminary data.</text>
</comment>
<reference evidence="2" key="1">
    <citation type="submission" date="2022-10" db="EMBL/GenBank/DDBJ databases">
        <title>Luteolibacter sp. GHJ8, whole genome shotgun sequencing project.</title>
        <authorList>
            <person name="Zhao G."/>
            <person name="Shen L."/>
        </authorList>
    </citation>
    <scope>NUCLEOTIDE SEQUENCE</scope>
    <source>
        <strain evidence="2">GHJ8</strain>
    </source>
</reference>
<protein>
    <recommendedName>
        <fullName evidence="4">HEAT repeat protein</fullName>
    </recommendedName>
</protein>
<organism evidence="2 3">
    <name type="scientific">Luteolibacter rhizosphaerae</name>
    <dbReference type="NCBI Taxonomy" id="2989719"/>
    <lineage>
        <taxon>Bacteria</taxon>
        <taxon>Pseudomonadati</taxon>
        <taxon>Verrucomicrobiota</taxon>
        <taxon>Verrucomicrobiia</taxon>
        <taxon>Verrucomicrobiales</taxon>
        <taxon>Verrucomicrobiaceae</taxon>
        <taxon>Luteolibacter</taxon>
    </lineage>
</organism>
<evidence type="ECO:0000256" key="1">
    <source>
        <dbReference type="SAM" id="MobiDB-lite"/>
    </source>
</evidence>
<keyword evidence="3" id="KW-1185">Reference proteome</keyword>
<dbReference type="RefSeq" id="WP_264515224.1">
    <property type="nucleotide sequence ID" value="NZ_JAPDDR010000010.1"/>
</dbReference>
<gene>
    <name evidence="2" type="ORF">OJ996_18930</name>
</gene>
<dbReference type="Proteomes" id="UP001165653">
    <property type="component" value="Unassembled WGS sequence"/>
</dbReference>
<name>A0ABT3G741_9BACT</name>
<evidence type="ECO:0008006" key="4">
    <source>
        <dbReference type="Google" id="ProtNLM"/>
    </source>
</evidence>
<feature type="region of interest" description="Disordered" evidence="1">
    <location>
        <begin position="35"/>
        <end position="59"/>
    </location>
</feature>
<evidence type="ECO:0000313" key="3">
    <source>
        <dbReference type="Proteomes" id="UP001165653"/>
    </source>
</evidence>
<evidence type="ECO:0000313" key="2">
    <source>
        <dbReference type="EMBL" id="MCW1915668.1"/>
    </source>
</evidence>
<feature type="compositionally biased region" description="Polar residues" evidence="1">
    <location>
        <begin position="35"/>
        <end position="46"/>
    </location>
</feature>
<proteinExistence type="predicted"/>
<dbReference type="EMBL" id="JAPDDR010000010">
    <property type="protein sequence ID" value="MCW1915668.1"/>
    <property type="molecule type" value="Genomic_DNA"/>
</dbReference>
<sequence>MLLTRGYLLFLLTGSLFSAWAGRALNGHDKTEFISPTETTEVSRSSPAPAIPKHREGPPDTATLVRELIEQTSRNPQNATRIPAWKRIRGFSLEQVQEGLRIAGDPLQLDPPNPVASMLLARWAELDPQPALDSLLSRQGGPNEFTLPSLFNSWMLRDQVAATRWALAHPEAIDSNRLDRVRAAVLLQKPLATACAEAGNLPEGIRRQFVMLLARSHAASETGRAECFALLTNAGEEDRLLAAETMASAAERRSPRESLDLIEALPFTAEARETARSKSLQACARENIAETVAWLDANPGLGTPGDRGYVLYLWQQGDPDAASDWLARQDRPAALLESAMDQMKLSLSSGYSYAESRARMGERIRANHSRLQAIDPEAAARWLARATPDVAAFVNEPAPDEE</sequence>